<dbReference type="InterPro" id="IPR052021">
    <property type="entry name" value="Type-I_RS_S_subunit"/>
</dbReference>
<dbReference type="Proteomes" id="UP000660381">
    <property type="component" value="Unassembled WGS sequence"/>
</dbReference>
<dbReference type="Pfam" id="PF01420">
    <property type="entry name" value="Methylase_S"/>
    <property type="match status" value="2"/>
</dbReference>
<dbReference type="SUPFAM" id="SSF116734">
    <property type="entry name" value="DNA methylase specificity domain"/>
    <property type="match status" value="2"/>
</dbReference>
<dbReference type="InterPro" id="IPR044946">
    <property type="entry name" value="Restrct_endonuc_typeI_TRD_sf"/>
</dbReference>
<dbReference type="PANTHER" id="PTHR30408">
    <property type="entry name" value="TYPE-1 RESTRICTION ENZYME ECOKI SPECIFICITY PROTEIN"/>
    <property type="match status" value="1"/>
</dbReference>
<keyword evidence="6" id="KW-1185">Reference proteome</keyword>
<comment type="similarity">
    <text evidence="1">Belongs to the type-I restriction system S methylase family.</text>
</comment>
<sequence length="410" mass="47578">MSKKLKKKVPELRFPGFDGNWDTDRIDNFLVRHVDPVDVDLETNYKQIGIRSHGKGIFHKEAVTGRELGNKRVYWVHPNAFVVNIVFAWEQAVALTSSDEDGFIASHRFLMFLPKQNTASLEFVILFFLRERGKYLLELASPGGAGRNKTLGQQNFAELEITLPKIAEQEKIANFLGAVDRRLTQLRRKQELLQSYKRGVMQKIFSQEIRFKRDDGKAFPDWQKKKLSQIFERITRKNKENNLNTLTISAQHGLINQRDFFNKSVSADDLTGYYLLKRGDFAYNKSYSNGYPMGAIKRLKFYEKGVVSTLYICFSTKNEVEAQFYEQYFEGGFLNHELSKIAQEGARNHGLLNMSVVEFFRDITLDCPNTEEQEKIANFLTSIDRKIETLTRQIDQTEQFKKGLLQKMFV</sequence>
<dbReference type="Gene3D" id="3.90.220.20">
    <property type="entry name" value="DNA methylase specificity domains"/>
    <property type="match status" value="2"/>
</dbReference>
<dbReference type="GO" id="GO:0004519">
    <property type="term" value="F:endonuclease activity"/>
    <property type="evidence" value="ECO:0007669"/>
    <property type="project" value="UniProtKB-KW"/>
</dbReference>
<dbReference type="InterPro" id="IPR000055">
    <property type="entry name" value="Restrct_endonuc_typeI_TRD"/>
</dbReference>
<keyword evidence="5" id="KW-0255">Endonuclease</keyword>
<organism evidence="5 6">
    <name type="scientific">Anabaena catenula FACHB-362</name>
    <dbReference type="NCBI Taxonomy" id="2692877"/>
    <lineage>
        <taxon>Bacteria</taxon>
        <taxon>Bacillati</taxon>
        <taxon>Cyanobacteriota</taxon>
        <taxon>Cyanophyceae</taxon>
        <taxon>Nostocales</taxon>
        <taxon>Nostocaceae</taxon>
        <taxon>Anabaena</taxon>
    </lineage>
</organism>
<evidence type="ECO:0000313" key="5">
    <source>
        <dbReference type="EMBL" id="MBD2694883.1"/>
    </source>
</evidence>
<evidence type="ECO:0000259" key="4">
    <source>
        <dbReference type="Pfam" id="PF01420"/>
    </source>
</evidence>
<feature type="domain" description="Type I restriction modification DNA specificity" evidence="4">
    <location>
        <begin position="85"/>
        <end position="192"/>
    </location>
</feature>
<evidence type="ECO:0000313" key="6">
    <source>
        <dbReference type="Proteomes" id="UP000660381"/>
    </source>
</evidence>
<keyword evidence="2" id="KW-0680">Restriction system</keyword>
<feature type="domain" description="Type I restriction modification DNA specificity" evidence="4">
    <location>
        <begin position="221"/>
        <end position="396"/>
    </location>
</feature>
<evidence type="ECO:0000256" key="3">
    <source>
        <dbReference type="ARBA" id="ARBA00023125"/>
    </source>
</evidence>
<name>A0ABR8J943_9NOST</name>
<reference evidence="5 6" key="1">
    <citation type="journal article" date="2020" name="ISME J.">
        <title>Comparative genomics reveals insights into cyanobacterial evolution and habitat adaptation.</title>
        <authorList>
            <person name="Chen M.Y."/>
            <person name="Teng W.K."/>
            <person name="Zhao L."/>
            <person name="Hu C.X."/>
            <person name="Zhou Y.K."/>
            <person name="Han B.P."/>
            <person name="Song L.R."/>
            <person name="Shu W.S."/>
        </authorList>
    </citation>
    <scope>NUCLEOTIDE SEQUENCE [LARGE SCALE GENOMIC DNA]</scope>
    <source>
        <strain evidence="5 6">FACHB-362</strain>
    </source>
</reference>
<keyword evidence="5" id="KW-0540">Nuclease</keyword>
<gene>
    <name evidence="5" type="ORF">H6G68_24635</name>
</gene>
<keyword evidence="5" id="KW-0378">Hydrolase</keyword>
<protein>
    <submittedName>
        <fullName evidence="5">Restriction endonuclease subunit S</fullName>
    </submittedName>
</protein>
<proteinExistence type="inferred from homology"/>
<dbReference type="EMBL" id="JACJTQ010000065">
    <property type="protein sequence ID" value="MBD2694883.1"/>
    <property type="molecule type" value="Genomic_DNA"/>
</dbReference>
<dbReference type="PANTHER" id="PTHR30408:SF12">
    <property type="entry name" value="TYPE I RESTRICTION ENZYME MJAVIII SPECIFICITY SUBUNIT"/>
    <property type="match status" value="1"/>
</dbReference>
<evidence type="ECO:0000256" key="2">
    <source>
        <dbReference type="ARBA" id="ARBA00022747"/>
    </source>
</evidence>
<evidence type="ECO:0000256" key="1">
    <source>
        <dbReference type="ARBA" id="ARBA00010923"/>
    </source>
</evidence>
<dbReference type="RefSeq" id="WP_190909004.1">
    <property type="nucleotide sequence ID" value="NZ_JACJTQ010000065.1"/>
</dbReference>
<keyword evidence="3" id="KW-0238">DNA-binding</keyword>
<comment type="caution">
    <text evidence="5">The sequence shown here is derived from an EMBL/GenBank/DDBJ whole genome shotgun (WGS) entry which is preliminary data.</text>
</comment>
<accession>A0ABR8J943</accession>